<dbReference type="GO" id="GO:0015774">
    <property type="term" value="P:polysaccharide transport"/>
    <property type="evidence" value="ECO:0007669"/>
    <property type="project" value="InterPro"/>
</dbReference>
<sequence length="574" mass="63828">MRMWHGEAANVTKVLDDPVLLRPPPLHRHMPVLGEQGGGMGGDPDGIVRMLAARVGGNFWGKAPSFTRPVIVTATDREQRKYGQGRLARLLDCVLRTVPARNMVLVVRHPHGTAARMARYHGIACLTEPVDPHAILDAAQEIHSLGTGDIVRLAALRGLRAWRYDSDLVACPVTYDHCVRDLTVRTGYTDPFTHRPVPLGRIIDILSLWRNRIMMNREIAVCVGMAVWKRKRIGEFLAQSPGYPAFRRRAAEALGLAVRKRGAIVGWATRLPKDMAQIARESNVPLWRMEDGFVRSVGLGSDLCVPCSIFVDRRGIYYDPSGPSDLEHILATTTFDAPLLARARRLIHRMVDGGVTKYGRTSDTTQRPDWQAGNRRVILVPGQVDDDLSVRRGGGAIQGNQQLLRAVRERNPDAFVIYRPHPDVDAGHRAGHLQPAEIMKYANHVSRGGSITTIMMQVDEIHTLTSLAGFEALLRNRTVVTYGVPFYSGWGLTTDLGNVPCARRNRSLSVDALVAGTLLLYPLYLDPVTGLPCEIETLLDRFGEGHIWRISLLTRLRRLQGKLTSLCGRRNNNE</sequence>
<evidence type="ECO:0000313" key="2">
    <source>
        <dbReference type="Proteomes" id="UP000522590"/>
    </source>
</evidence>
<comment type="caution">
    <text evidence="1">The sequence shown here is derived from an EMBL/GenBank/DDBJ whole genome shotgun (WGS) entry which is preliminary data.</text>
</comment>
<organism evidence="1 2">
    <name type="scientific">Komagataeibacter swingsii</name>
    <dbReference type="NCBI Taxonomy" id="215220"/>
    <lineage>
        <taxon>Bacteria</taxon>
        <taxon>Pseudomonadati</taxon>
        <taxon>Pseudomonadota</taxon>
        <taxon>Alphaproteobacteria</taxon>
        <taxon>Acetobacterales</taxon>
        <taxon>Acetobacteraceae</taxon>
        <taxon>Komagataeibacter</taxon>
    </lineage>
</organism>
<dbReference type="EMBL" id="JABXXS010000050">
    <property type="protein sequence ID" value="NVN38255.1"/>
    <property type="molecule type" value="Genomic_DNA"/>
</dbReference>
<dbReference type="CDD" id="cd16439">
    <property type="entry name" value="beta_Kdo_transferase_KpsC_2"/>
    <property type="match status" value="1"/>
</dbReference>
<reference evidence="1 2" key="1">
    <citation type="submission" date="2020-06" db="EMBL/GenBank/DDBJ databases">
        <title>Description of novel acetic acid bacteria.</title>
        <authorList>
            <person name="Sombolestani A."/>
        </authorList>
    </citation>
    <scope>NUCLEOTIDE SEQUENCE [LARGE SCALE GENOMIC DNA]</scope>
    <source>
        <strain evidence="1 2">LMG 25</strain>
    </source>
</reference>
<protein>
    <submittedName>
        <fullName evidence="1">Beta-3-deoxy-D-manno-oct-2-ulosonic acid transferase</fullName>
    </submittedName>
</protein>
<name>A0A850P0Q5_9PROT</name>
<keyword evidence="1" id="KW-0808">Transferase</keyword>
<dbReference type="InterPro" id="IPR007833">
    <property type="entry name" value="Capsule_polysaccharide_synth"/>
</dbReference>
<gene>
    <name evidence="1" type="ORF">HUK81_15220</name>
</gene>
<evidence type="ECO:0000313" key="1">
    <source>
        <dbReference type="EMBL" id="NVN38255.1"/>
    </source>
</evidence>
<proteinExistence type="predicted"/>
<dbReference type="Proteomes" id="UP000522590">
    <property type="component" value="Unassembled WGS sequence"/>
</dbReference>
<dbReference type="GO" id="GO:0016740">
    <property type="term" value="F:transferase activity"/>
    <property type="evidence" value="ECO:0007669"/>
    <property type="project" value="UniProtKB-KW"/>
</dbReference>
<dbReference type="GO" id="GO:0000271">
    <property type="term" value="P:polysaccharide biosynthetic process"/>
    <property type="evidence" value="ECO:0007669"/>
    <property type="project" value="InterPro"/>
</dbReference>
<accession>A0A850P0Q5</accession>
<dbReference type="Pfam" id="PF05159">
    <property type="entry name" value="Capsule_synth"/>
    <property type="match status" value="1"/>
</dbReference>
<dbReference type="AlphaFoldDB" id="A0A850P0Q5"/>